<organism evidence="1 2">
    <name type="scientific">Faecalibacterium langellae</name>
    <dbReference type="NCBI Taxonomy" id="3435293"/>
    <lineage>
        <taxon>Bacteria</taxon>
        <taxon>Bacillati</taxon>
        <taxon>Bacillota</taxon>
        <taxon>Clostridia</taxon>
        <taxon>Eubacteriales</taxon>
        <taxon>Oscillospiraceae</taxon>
        <taxon>Faecalibacterium</taxon>
    </lineage>
</organism>
<evidence type="ECO:0000313" key="1">
    <source>
        <dbReference type="EMBL" id="PDX60956.1"/>
    </source>
</evidence>
<sequence>MSNQPFTLSQVRPIREAMTVSRPARLGQEVPVTWFSLGAGTSITPESYDCTTLYLGGEGSGTFVLGNDGRTVAVCPGQLLAVPPKTLCGTRTDTGMIYTEIILKKETFTMNSILKAGQPTALKNLISYEEGSIANLDLVHADNMKFVLMAFDEGTGLTPHRAPGNAILTALEGKAIIGYEGKDYELNAGESFRFDKNGLHSVTPQGKFKMSLLLVIE</sequence>
<dbReference type="Proteomes" id="UP000220959">
    <property type="component" value="Unassembled WGS sequence"/>
</dbReference>
<comment type="caution">
    <text evidence="1">The sequence shown here is derived from an EMBL/GenBank/DDBJ whole genome shotgun (WGS) entry which is preliminary data.</text>
</comment>
<accession>A0ACC9CYX0</accession>
<keyword evidence="2" id="KW-1185">Reference proteome</keyword>
<name>A0ACC9CYX0_9FIRM</name>
<evidence type="ECO:0000313" key="2">
    <source>
        <dbReference type="Proteomes" id="UP000220959"/>
    </source>
</evidence>
<reference evidence="1 2" key="1">
    <citation type="journal article" date="2017" name="Front. Microbiol.">
        <title>New Insights into the Diversity of the Genus Faecalibacterium.</title>
        <authorList>
            <person name="Benevides L."/>
            <person name="Burman S."/>
            <person name="Martin R."/>
            <person name="Robert V."/>
            <person name="Thomas M."/>
            <person name="Miquel S."/>
            <person name="Chain F."/>
            <person name="Sokol H."/>
            <person name="Bermudez-Humaran L.G."/>
            <person name="Morrison M."/>
            <person name="Langella P."/>
            <person name="Azevedo V.A."/>
            <person name="Chatel J.M."/>
            <person name="Soares S."/>
        </authorList>
    </citation>
    <scope>NUCLEOTIDE SEQUENCE [LARGE SCALE GENOMIC DNA]</scope>
    <source>
        <strain evidence="2">CNCM I-4541</strain>
    </source>
</reference>
<proteinExistence type="predicted"/>
<protein>
    <submittedName>
        <fullName evidence="1">Uncharacterized protein</fullName>
    </submittedName>
</protein>
<dbReference type="EMBL" id="NMTR01000020">
    <property type="protein sequence ID" value="PDX60956.1"/>
    <property type="molecule type" value="Genomic_DNA"/>
</dbReference>
<gene>
    <name evidence="1" type="ORF">CGS49_08340</name>
</gene>